<evidence type="ECO:0000259" key="5">
    <source>
        <dbReference type="PROSITE" id="PS50931"/>
    </source>
</evidence>
<proteinExistence type="inferred from homology"/>
<keyword evidence="4" id="KW-0804">Transcription</keyword>
<dbReference type="InterPro" id="IPR036388">
    <property type="entry name" value="WH-like_DNA-bd_sf"/>
</dbReference>
<protein>
    <submittedName>
        <fullName evidence="6">LysR family transcriptional regulator</fullName>
    </submittedName>
</protein>
<dbReference type="SUPFAM" id="SSF46785">
    <property type="entry name" value="Winged helix' DNA-binding domain"/>
    <property type="match status" value="1"/>
</dbReference>
<dbReference type="GO" id="GO:0003700">
    <property type="term" value="F:DNA-binding transcription factor activity"/>
    <property type="evidence" value="ECO:0007669"/>
    <property type="project" value="InterPro"/>
</dbReference>
<dbReference type="EMBL" id="CP022313">
    <property type="protein sequence ID" value="AXJ04755.1"/>
    <property type="molecule type" value="Genomic_DNA"/>
</dbReference>
<dbReference type="InterPro" id="IPR058163">
    <property type="entry name" value="LysR-type_TF_proteobact-type"/>
</dbReference>
<evidence type="ECO:0000313" key="7">
    <source>
        <dbReference type="Proteomes" id="UP000254535"/>
    </source>
</evidence>
<dbReference type="Pfam" id="PF03466">
    <property type="entry name" value="LysR_substrate"/>
    <property type="match status" value="1"/>
</dbReference>
<dbReference type="Gene3D" id="3.40.190.290">
    <property type="match status" value="1"/>
</dbReference>
<comment type="similarity">
    <text evidence="1">Belongs to the LysR transcriptional regulatory family.</text>
</comment>
<dbReference type="Gene3D" id="1.10.10.10">
    <property type="entry name" value="Winged helix-like DNA-binding domain superfamily/Winged helix DNA-binding domain"/>
    <property type="match status" value="1"/>
</dbReference>
<dbReference type="RefSeq" id="WP_115077603.1">
    <property type="nucleotide sequence ID" value="NZ_CP022313.1"/>
</dbReference>
<reference evidence="6 7" key="1">
    <citation type="submission" date="2017-07" db="EMBL/GenBank/DDBJ databases">
        <title>Genome sequence of Pseudomonas NEP1.</title>
        <authorList>
            <person name="Nascimento F.X."/>
        </authorList>
    </citation>
    <scope>NUCLEOTIDE SEQUENCE [LARGE SCALE GENOMIC DNA]</scope>
    <source>
        <strain evidence="6 7">NEP1</strain>
    </source>
</reference>
<dbReference type="InterPro" id="IPR005119">
    <property type="entry name" value="LysR_subst-bd"/>
</dbReference>
<dbReference type="GO" id="GO:0003677">
    <property type="term" value="F:DNA binding"/>
    <property type="evidence" value="ECO:0007669"/>
    <property type="project" value="UniProtKB-KW"/>
</dbReference>
<dbReference type="CDD" id="cd08422">
    <property type="entry name" value="PBP2_CrgA_like"/>
    <property type="match status" value="1"/>
</dbReference>
<dbReference type="PRINTS" id="PR00039">
    <property type="entry name" value="HTHLYSR"/>
</dbReference>
<dbReference type="AlphaFoldDB" id="A0A345UWA3"/>
<dbReference type="SUPFAM" id="SSF53850">
    <property type="entry name" value="Periplasmic binding protein-like II"/>
    <property type="match status" value="1"/>
</dbReference>
<dbReference type="Pfam" id="PF00126">
    <property type="entry name" value="HTH_1"/>
    <property type="match status" value="1"/>
</dbReference>
<evidence type="ECO:0000256" key="2">
    <source>
        <dbReference type="ARBA" id="ARBA00023015"/>
    </source>
</evidence>
<keyword evidence="3" id="KW-0238">DNA-binding</keyword>
<evidence type="ECO:0000256" key="1">
    <source>
        <dbReference type="ARBA" id="ARBA00009437"/>
    </source>
</evidence>
<dbReference type="Proteomes" id="UP000254535">
    <property type="component" value="Chromosome"/>
</dbReference>
<keyword evidence="2" id="KW-0805">Transcription regulation</keyword>
<accession>A0A345UWA3</accession>
<dbReference type="PANTHER" id="PTHR30537">
    <property type="entry name" value="HTH-TYPE TRANSCRIPTIONAL REGULATOR"/>
    <property type="match status" value="1"/>
</dbReference>
<evidence type="ECO:0000256" key="4">
    <source>
        <dbReference type="ARBA" id="ARBA00023163"/>
    </source>
</evidence>
<gene>
    <name evidence="6" type="ORF">CFN16_11685</name>
</gene>
<sequence length="303" mass="33417">MIRRSDISMPDIVTFTAVAQTGSFTRAAERLGTDKSNVGKAVQRLEKRLGTQLFQRTTRVIRLTEDGEIYLVGALTALDYLKEVEHSLKVRRSEPIGRVRLNLPASFGRLLLPTFASLAGRYPKLTLELAITDQVSDPVAEGWDIVVRIGELLTDSEMTVRKLCDTTFGLYASPDYIARRGDLKSVSDIANHSALIFRGRNGRLRPWTLLDQGHIREISPEPQIITSDTQVIIDAMVKGLGIGQILDRMAQPYICEGALVHLLPQSSTAGLPVHALIPSGQKMSAKTRVVLNHLSESLRLPAT</sequence>
<name>A0A345UWA3_PSEFL</name>
<dbReference type="InterPro" id="IPR000847">
    <property type="entry name" value="LysR_HTH_N"/>
</dbReference>
<dbReference type="InterPro" id="IPR036390">
    <property type="entry name" value="WH_DNA-bd_sf"/>
</dbReference>
<organism evidence="6 7">
    <name type="scientific">Pseudomonas fluorescens</name>
    <dbReference type="NCBI Taxonomy" id="294"/>
    <lineage>
        <taxon>Bacteria</taxon>
        <taxon>Pseudomonadati</taxon>
        <taxon>Pseudomonadota</taxon>
        <taxon>Gammaproteobacteria</taxon>
        <taxon>Pseudomonadales</taxon>
        <taxon>Pseudomonadaceae</taxon>
        <taxon>Pseudomonas</taxon>
    </lineage>
</organism>
<dbReference type="PANTHER" id="PTHR30537:SF5">
    <property type="entry name" value="HTH-TYPE TRANSCRIPTIONAL ACTIVATOR TTDR-RELATED"/>
    <property type="match status" value="1"/>
</dbReference>
<dbReference type="PROSITE" id="PS50931">
    <property type="entry name" value="HTH_LYSR"/>
    <property type="match status" value="1"/>
</dbReference>
<dbReference type="FunFam" id="1.10.10.10:FF:000001">
    <property type="entry name" value="LysR family transcriptional regulator"/>
    <property type="match status" value="1"/>
</dbReference>
<feature type="domain" description="HTH lysR-type" evidence="5">
    <location>
        <begin position="7"/>
        <end position="64"/>
    </location>
</feature>
<evidence type="ECO:0000256" key="3">
    <source>
        <dbReference type="ARBA" id="ARBA00023125"/>
    </source>
</evidence>
<evidence type="ECO:0000313" key="6">
    <source>
        <dbReference type="EMBL" id="AXJ04755.1"/>
    </source>
</evidence>